<keyword evidence="2" id="KW-0812">Transmembrane</keyword>
<gene>
    <name evidence="3" type="ORF">BDK51DRAFT_31548</name>
</gene>
<feature type="compositionally biased region" description="Polar residues" evidence="1">
    <location>
        <begin position="156"/>
        <end position="166"/>
    </location>
</feature>
<evidence type="ECO:0000313" key="3">
    <source>
        <dbReference type="EMBL" id="RKO85440.1"/>
    </source>
</evidence>
<feature type="region of interest" description="Disordered" evidence="1">
    <location>
        <begin position="114"/>
        <end position="238"/>
    </location>
</feature>
<name>A0A4P9W451_9FUNG</name>
<feature type="transmembrane region" description="Helical" evidence="2">
    <location>
        <begin position="57"/>
        <end position="75"/>
    </location>
</feature>
<evidence type="ECO:0000256" key="1">
    <source>
        <dbReference type="SAM" id="MobiDB-lite"/>
    </source>
</evidence>
<keyword evidence="2" id="KW-0472">Membrane</keyword>
<evidence type="ECO:0000313" key="4">
    <source>
        <dbReference type="Proteomes" id="UP000269721"/>
    </source>
</evidence>
<dbReference type="Proteomes" id="UP000269721">
    <property type="component" value="Unassembled WGS sequence"/>
</dbReference>
<protein>
    <recommendedName>
        <fullName evidence="5">DUF1746 domain-containing protein</fullName>
    </recommendedName>
</protein>
<accession>A0A4P9W451</accession>
<feature type="transmembrane region" description="Helical" evidence="2">
    <location>
        <begin position="17"/>
        <end position="37"/>
    </location>
</feature>
<evidence type="ECO:0008006" key="5">
    <source>
        <dbReference type="Google" id="ProtNLM"/>
    </source>
</evidence>
<sequence>MVDKHILLSTLRSLETAVHVLAVHSFLLDSSLLGLILRTMSQVPQSSAQGSRSLRFLCFYILLTNAFFAYTHLSVPEPPSIVIDFFGQILVLTDVLITVLQFLRALAIHAGKPVASRGTPLPNPEQQDHEEEGVAEEADPGGEGRAPRGDTAEENPGSTSSPAHASSETDRTVPFRVGSTSTSVDSDENGDAEAPRRLRQRRGGPSSDAWDDEPRPSSHRRSRGSRSSSSSGVFESVPTFDLAVLDAFKIIWRGDPGVRVQPPRAPPPPEPNSQGLPV</sequence>
<dbReference type="AlphaFoldDB" id="A0A4P9W451"/>
<evidence type="ECO:0000256" key="2">
    <source>
        <dbReference type="SAM" id="Phobius"/>
    </source>
</evidence>
<feature type="region of interest" description="Disordered" evidence="1">
    <location>
        <begin position="256"/>
        <end position="278"/>
    </location>
</feature>
<feature type="compositionally biased region" description="Acidic residues" evidence="1">
    <location>
        <begin position="128"/>
        <end position="140"/>
    </location>
</feature>
<organism evidence="3 4">
    <name type="scientific">Blyttiomyces helicus</name>
    <dbReference type="NCBI Taxonomy" id="388810"/>
    <lineage>
        <taxon>Eukaryota</taxon>
        <taxon>Fungi</taxon>
        <taxon>Fungi incertae sedis</taxon>
        <taxon>Chytridiomycota</taxon>
        <taxon>Chytridiomycota incertae sedis</taxon>
        <taxon>Chytridiomycetes</taxon>
        <taxon>Chytridiomycetes incertae sedis</taxon>
        <taxon>Blyttiomyces</taxon>
    </lineage>
</organism>
<keyword evidence="2" id="KW-1133">Transmembrane helix</keyword>
<feature type="transmembrane region" description="Helical" evidence="2">
    <location>
        <begin position="81"/>
        <end position="103"/>
    </location>
</feature>
<keyword evidence="4" id="KW-1185">Reference proteome</keyword>
<proteinExistence type="predicted"/>
<dbReference type="OrthoDB" id="2159889at2759"/>
<dbReference type="EMBL" id="KZ999076">
    <property type="protein sequence ID" value="RKO85440.1"/>
    <property type="molecule type" value="Genomic_DNA"/>
</dbReference>
<reference evidence="4" key="1">
    <citation type="journal article" date="2018" name="Nat. Microbiol.">
        <title>Leveraging single-cell genomics to expand the fungal tree of life.</title>
        <authorList>
            <person name="Ahrendt S.R."/>
            <person name="Quandt C.A."/>
            <person name="Ciobanu D."/>
            <person name="Clum A."/>
            <person name="Salamov A."/>
            <person name="Andreopoulos B."/>
            <person name="Cheng J.F."/>
            <person name="Woyke T."/>
            <person name="Pelin A."/>
            <person name="Henrissat B."/>
            <person name="Reynolds N.K."/>
            <person name="Benny G.L."/>
            <person name="Smith M.E."/>
            <person name="James T.Y."/>
            <person name="Grigoriev I.V."/>
        </authorList>
    </citation>
    <scope>NUCLEOTIDE SEQUENCE [LARGE SCALE GENOMIC DNA]</scope>
</reference>